<evidence type="ECO:0000313" key="3">
    <source>
        <dbReference type="EMBL" id="KAK1593792.1"/>
    </source>
</evidence>
<dbReference type="RefSeq" id="XP_060415058.1">
    <property type="nucleotide sequence ID" value="XM_060551216.1"/>
</dbReference>
<dbReference type="AlphaFoldDB" id="A0AAD8V4B7"/>
<gene>
    <name evidence="3" type="ORF">LY79DRAFT_171423</name>
</gene>
<accession>A0AAD8V4B7</accession>
<evidence type="ECO:0000313" key="4">
    <source>
        <dbReference type="Proteomes" id="UP001230504"/>
    </source>
</evidence>
<evidence type="ECO:0000256" key="1">
    <source>
        <dbReference type="SAM" id="MobiDB-lite"/>
    </source>
</evidence>
<feature type="signal peptide" evidence="2">
    <location>
        <begin position="1"/>
        <end position="19"/>
    </location>
</feature>
<feature type="chain" id="PRO_5042224329" evidence="2">
    <location>
        <begin position="20"/>
        <end position="190"/>
    </location>
</feature>
<reference evidence="3" key="1">
    <citation type="submission" date="2021-06" db="EMBL/GenBank/DDBJ databases">
        <title>Comparative genomics, transcriptomics and evolutionary studies reveal genomic signatures of adaptation to plant cell wall in hemibiotrophic fungi.</title>
        <authorList>
            <consortium name="DOE Joint Genome Institute"/>
            <person name="Baroncelli R."/>
            <person name="Diaz J.F."/>
            <person name="Benocci T."/>
            <person name="Peng M."/>
            <person name="Battaglia E."/>
            <person name="Haridas S."/>
            <person name="Andreopoulos W."/>
            <person name="Labutti K."/>
            <person name="Pangilinan J."/>
            <person name="Floch G.L."/>
            <person name="Makela M.R."/>
            <person name="Henrissat B."/>
            <person name="Grigoriev I.V."/>
            <person name="Crouch J.A."/>
            <person name="De Vries R.P."/>
            <person name="Sukno S.A."/>
            <person name="Thon M.R."/>
        </authorList>
    </citation>
    <scope>NUCLEOTIDE SEQUENCE</scope>
    <source>
        <strain evidence="3">CBS 125086</strain>
    </source>
</reference>
<dbReference type="EMBL" id="JAHLJV010000023">
    <property type="protein sequence ID" value="KAK1593792.1"/>
    <property type="molecule type" value="Genomic_DNA"/>
</dbReference>
<evidence type="ECO:0000256" key="2">
    <source>
        <dbReference type="SAM" id="SignalP"/>
    </source>
</evidence>
<keyword evidence="4" id="KW-1185">Reference proteome</keyword>
<sequence length="190" mass="19715">MKTFYSLALLAAMGALCSATPGDTQAPRQPTREEPAAPQGLDYGVEVGSPALPGRRALDESSRETCPKDTIACHLPRNWNCCPKTAPCCGPGCCAEGYRCVDARVGVCCPEGTTFRGGVCARVREGDYCRPTEEECGSGMVCCEGRCSRRCGGGVVVCGGAVAATGWPQGGRAGWWCTVVLLGTALANAV</sequence>
<keyword evidence="2" id="KW-0732">Signal</keyword>
<dbReference type="GeneID" id="85435456"/>
<dbReference type="Proteomes" id="UP001230504">
    <property type="component" value="Unassembled WGS sequence"/>
</dbReference>
<name>A0AAD8V4B7_9PEZI</name>
<protein>
    <submittedName>
        <fullName evidence="3">Uncharacterized protein</fullName>
    </submittedName>
</protein>
<proteinExistence type="predicted"/>
<organism evidence="3 4">
    <name type="scientific">Colletotrichum navitas</name>
    <dbReference type="NCBI Taxonomy" id="681940"/>
    <lineage>
        <taxon>Eukaryota</taxon>
        <taxon>Fungi</taxon>
        <taxon>Dikarya</taxon>
        <taxon>Ascomycota</taxon>
        <taxon>Pezizomycotina</taxon>
        <taxon>Sordariomycetes</taxon>
        <taxon>Hypocreomycetidae</taxon>
        <taxon>Glomerellales</taxon>
        <taxon>Glomerellaceae</taxon>
        <taxon>Colletotrichum</taxon>
        <taxon>Colletotrichum graminicola species complex</taxon>
    </lineage>
</organism>
<comment type="caution">
    <text evidence="3">The sequence shown here is derived from an EMBL/GenBank/DDBJ whole genome shotgun (WGS) entry which is preliminary data.</text>
</comment>
<feature type="region of interest" description="Disordered" evidence="1">
    <location>
        <begin position="21"/>
        <end position="44"/>
    </location>
</feature>